<keyword evidence="5" id="KW-1185">Reference proteome</keyword>
<dbReference type="Gene3D" id="1.10.260.40">
    <property type="entry name" value="lambda repressor-like DNA-binding domains"/>
    <property type="match status" value="1"/>
</dbReference>
<gene>
    <name evidence="4" type="ORF">EDD78_101373</name>
</gene>
<feature type="domain" description="HTH cro/C1-type" evidence="3">
    <location>
        <begin position="88"/>
        <end position="142"/>
    </location>
</feature>
<feature type="compositionally biased region" description="Basic and acidic residues" evidence="2">
    <location>
        <begin position="12"/>
        <end position="22"/>
    </location>
</feature>
<dbReference type="PANTHER" id="PTHR46797">
    <property type="entry name" value="HTH-TYPE TRANSCRIPTIONAL REGULATOR"/>
    <property type="match status" value="1"/>
</dbReference>
<evidence type="ECO:0000256" key="2">
    <source>
        <dbReference type="SAM" id="MobiDB-lite"/>
    </source>
</evidence>
<dbReference type="SUPFAM" id="SSF47413">
    <property type="entry name" value="lambda repressor-like DNA-binding domains"/>
    <property type="match status" value="1"/>
</dbReference>
<dbReference type="GO" id="GO:0003677">
    <property type="term" value="F:DNA binding"/>
    <property type="evidence" value="ECO:0007669"/>
    <property type="project" value="UniProtKB-KW"/>
</dbReference>
<protein>
    <submittedName>
        <fullName evidence="4">Transcriptional regulator with XRE-family HTH domain</fullName>
    </submittedName>
</protein>
<dbReference type="InterPro" id="IPR010982">
    <property type="entry name" value="Lambda_DNA-bd_dom_sf"/>
</dbReference>
<accession>A0A9X8ULG9</accession>
<proteinExistence type="predicted"/>
<keyword evidence="1" id="KW-0238">DNA-binding</keyword>
<name>A0A9X8ULG9_9FIRM</name>
<dbReference type="EMBL" id="SLUK01000001">
    <property type="protein sequence ID" value="TCL45390.1"/>
    <property type="molecule type" value="Genomic_DNA"/>
</dbReference>
<evidence type="ECO:0000313" key="5">
    <source>
        <dbReference type="Proteomes" id="UP000294682"/>
    </source>
</evidence>
<evidence type="ECO:0000256" key="1">
    <source>
        <dbReference type="ARBA" id="ARBA00023125"/>
    </source>
</evidence>
<dbReference type="GO" id="GO:0005829">
    <property type="term" value="C:cytosol"/>
    <property type="evidence" value="ECO:0007669"/>
    <property type="project" value="TreeGrafter"/>
</dbReference>
<dbReference type="Pfam" id="PF01381">
    <property type="entry name" value="HTH_3"/>
    <property type="match status" value="1"/>
</dbReference>
<feature type="compositionally biased region" description="Basic residues" evidence="2">
    <location>
        <begin position="1"/>
        <end position="11"/>
    </location>
</feature>
<dbReference type="CDD" id="cd00093">
    <property type="entry name" value="HTH_XRE"/>
    <property type="match status" value="1"/>
</dbReference>
<evidence type="ECO:0000259" key="3">
    <source>
        <dbReference type="PROSITE" id="PS50943"/>
    </source>
</evidence>
<dbReference type="AlphaFoldDB" id="A0A9X8ULG9"/>
<dbReference type="Proteomes" id="UP000294682">
    <property type="component" value="Unassembled WGS sequence"/>
</dbReference>
<sequence>MQCRAPRGRRPLGREFEGEEPSKRRKGAGRGVKPSTGRFDGEPPRGGSPQKSLESNSIAVTFLFLICYPNFDSILVDRGIAMDIAKRLRQLRGEKGLSINGLALRAGLSQSFVRDIELGKKKPGVESLQFLCEALNISLKDFFSEEKDYTLVSSELKKQIYRLSVEQQKKLLDFLNEIK</sequence>
<evidence type="ECO:0000313" key="4">
    <source>
        <dbReference type="EMBL" id="TCL45390.1"/>
    </source>
</evidence>
<dbReference type="InterPro" id="IPR001387">
    <property type="entry name" value="Cro/C1-type_HTH"/>
</dbReference>
<dbReference type="GO" id="GO:0003700">
    <property type="term" value="F:DNA-binding transcription factor activity"/>
    <property type="evidence" value="ECO:0007669"/>
    <property type="project" value="TreeGrafter"/>
</dbReference>
<dbReference type="PANTHER" id="PTHR46797:SF1">
    <property type="entry name" value="METHYLPHOSPHONATE SYNTHASE"/>
    <property type="match status" value="1"/>
</dbReference>
<dbReference type="PROSITE" id="PS50943">
    <property type="entry name" value="HTH_CROC1"/>
    <property type="match status" value="1"/>
</dbReference>
<reference evidence="4 5" key="1">
    <citation type="submission" date="2019-03" db="EMBL/GenBank/DDBJ databases">
        <title>Genomic Encyclopedia of Type Strains, Phase IV (KMG-IV): sequencing the most valuable type-strain genomes for metagenomic binning, comparative biology and taxonomic classification.</title>
        <authorList>
            <person name="Goeker M."/>
        </authorList>
    </citation>
    <scope>NUCLEOTIDE SEQUENCE [LARGE SCALE GENOMIC DNA]</scope>
    <source>
        <strain evidence="4 5">DSM 100433</strain>
    </source>
</reference>
<dbReference type="SMART" id="SM00530">
    <property type="entry name" value="HTH_XRE"/>
    <property type="match status" value="1"/>
</dbReference>
<comment type="caution">
    <text evidence="4">The sequence shown here is derived from an EMBL/GenBank/DDBJ whole genome shotgun (WGS) entry which is preliminary data.</text>
</comment>
<organism evidence="4 5">
    <name type="scientific">Harryflintia acetispora</name>
    <dbReference type="NCBI Taxonomy" id="1849041"/>
    <lineage>
        <taxon>Bacteria</taxon>
        <taxon>Bacillati</taxon>
        <taxon>Bacillota</taxon>
        <taxon>Clostridia</taxon>
        <taxon>Eubacteriales</taxon>
        <taxon>Oscillospiraceae</taxon>
        <taxon>Harryflintia</taxon>
    </lineage>
</organism>
<dbReference type="InterPro" id="IPR050807">
    <property type="entry name" value="TransReg_Diox_bact_type"/>
</dbReference>
<feature type="region of interest" description="Disordered" evidence="2">
    <location>
        <begin position="1"/>
        <end position="52"/>
    </location>
</feature>